<evidence type="ECO:0000259" key="8">
    <source>
        <dbReference type="PROSITE" id="PS50928"/>
    </source>
</evidence>
<dbReference type="EMBL" id="JACCFH010000001">
    <property type="protein sequence ID" value="NYG31033.1"/>
    <property type="molecule type" value="Genomic_DNA"/>
</dbReference>
<feature type="transmembrane region" description="Helical" evidence="7">
    <location>
        <begin position="263"/>
        <end position="287"/>
    </location>
</feature>
<protein>
    <submittedName>
        <fullName evidence="9">Putative thiamine transport system permease protein</fullName>
    </submittedName>
</protein>
<comment type="caution">
    <text evidence="9">The sequence shown here is derived from an EMBL/GenBank/DDBJ whole genome shotgun (WGS) entry which is preliminary data.</text>
</comment>
<dbReference type="PROSITE" id="PS50928">
    <property type="entry name" value="ABC_TM1"/>
    <property type="match status" value="1"/>
</dbReference>
<evidence type="ECO:0000256" key="3">
    <source>
        <dbReference type="ARBA" id="ARBA00022475"/>
    </source>
</evidence>
<dbReference type="SUPFAM" id="SSF161098">
    <property type="entry name" value="MetI-like"/>
    <property type="match status" value="2"/>
</dbReference>
<feature type="transmembrane region" description="Helical" evidence="7">
    <location>
        <begin position="372"/>
        <end position="399"/>
    </location>
</feature>
<feature type="transmembrane region" description="Helical" evidence="7">
    <location>
        <begin position="486"/>
        <end position="509"/>
    </location>
</feature>
<feature type="domain" description="ABC transmembrane type-1" evidence="8">
    <location>
        <begin position="377"/>
        <end position="562"/>
    </location>
</feature>
<evidence type="ECO:0000256" key="5">
    <source>
        <dbReference type="ARBA" id="ARBA00022989"/>
    </source>
</evidence>
<feature type="transmembrane region" description="Helical" evidence="7">
    <location>
        <begin position="103"/>
        <end position="123"/>
    </location>
</feature>
<evidence type="ECO:0000313" key="10">
    <source>
        <dbReference type="Proteomes" id="UP000518288"/>
    </source>
</evidence>
<feature type="transmembrane region" description="Helical" evidence="7">
    <location>
        <begin position="332"/>
        <end position="352"/>
    </location>
</feature>
<name>A0A7Y9U3M3_9BURK</name>
<keyword evidence="2" id="KW-0813">Transport</keyword>
<feature type="transmembrane region" description="Helical" evidence="7">
    <location>
        <begin position="545"/>
        <end position="565"/>
    </location>
</feature>
<comment type="subcellular location">
    <subcellularLocation>
        <location evidence="1">Cell membrane</location>
        <topology evidence="1">Multi-pass membrane protein</topology>
    </subcellularLocation>
</comment>
<evidence type="ECO:0000256" key="6">
    <source>
        <dbReference type="ARBA" id="ARBA00023136"/>
    </source>
</evidence>
<keyword evidence="4 7" id="KW-0812">Transmembrane</keyword>
<evidence type="ECO:0000256" key="7">
    <source>
        <dbReference type="SAM" id="Phobius"/>
    </source>
</evidence>
<dbReference type="GO" id="GO:0055085">
    <property type="term" value="P:transmembrane transport"/>
    <property type="evidence" value="ECO:0007669"/>
    <property type="project" value="InterPro"/>
</dbReference>
<keyword evidence="5 7" id="KW-1133">Transmembrane helix</keyword>
<keyword evidence="10" id="KW-1185">Reference proteome</keyword>
<reference evidence="9 10" key="1">
    <citation type="submission" date="2020-07" db="EMBL/GenBank/DDBJ databases">
        <title>Genomic Encyclopedia of Archaeal and Bacterial Type Strains, Phase II (KMG-II): from individual species to whole genera.</title>
        <authorList>
            <person name="Goeker M."/>
        </authorList>
    </citation>
    <scope>NUCLEOTIDE SEQUENCE [LARGE SCALE GENOMIC DNA]</scope>
    <source>
        <strain evidence="9 10">DSM 21226</strain>
    </source>
</reference>
<dbReference type="GO" id="GO:0005886">
    <property type="term" value="C:plasma membrane"/>
    <property type="evidence" value="ECO:0007669"/>
    <property type="project" value="UniProtKB-SubCell"/>
</dbReference>
<dbReference type="PANTHER" id="PTHR30183">
    <property type="entry name" value="MOLYBDENUM TRANSPORT SYSTEM PERMEASE PROTEIN MODB"/>
    <property type="match status" value="1"/>
</dbReference>
<dbReference type="InterPro" id="IPR035906">
    <property type="entry name" value="MetI-like_sf"/>
</dbReference>
<feature type="transmembrane region" description="Helical" evidence="7">
    <location>
        <begin position="64"/>
        <end position="91"/>
    </location>
</feature>
<feature type="transmembrane region" description="Helical" evidence="7">
    <location>
        <begin position="21"/>
        <end position="44"/>
    </location>
</feature>
<proteinExistence type="predicted"/>
<evidence type="ECO:0000256" key="2">
    <source>
        <dbReference type="ARBA" id="ARBA00022448"/>
    </source>
</evidence>
<dbReference type="PANTHER" id="PTHR30183:SF6">
    <property type="entry name" value="INNER MEMBRANE ABC TRANSPORTER PERMEASE PROTEIN YNJC"/>
    <property type="match status" value="1"/>
</dbReference>
<gene>
    <name evidence="9" type="ORF">BDD16_000019</name>
</gene>
<keyword evidence="3" id="KW-1003">Cell membrane</keyword>
<dbReference type="AlphaFoldDB" id="A0A7Y9U3M3"/>
<dbReference type="RefSeq" id="WP_246332431.1">
    <property type="nucleotide sequence ID" value="NZ_JACCFH010000001.1"/>
</dbReference>
<feature type="transmembrane region" description="Helical" evidence="7">
    <location>
        <begin position="411"/>
        <end position="430"/>
    </location>
</feature>
<feature type="transmembrane region" description="Helical" evidence="7">
    <location>
        <begin position="233"/>
        <end position="251"/>
    </location>
</feature>
<feature type="transmembrane region" description="Helical" evidence="7">
    <location>
        <begin position="205"/>
        <end position="226"/>
    </location>
</feature>
<accession>A0A7Y9U3M3</accession>
<dbReference type="Proteomes" id="UP000518288">
    <property type="component" value="Unassembled WGS sequence"/>
</dbReference>
<evidence type="ECO:0000313" key="9">
    <source>
        <dbReference type="EMBL" id="NYG31033.1"/>
    </source>
</evidence>
<keyword evidence="6 7" id="KW-0472">Membrane</keyword>
<organism evidence="9 10">
    <name type="scientific">Sphaerotilus montanus</name>
    <dbReference type="NCBI Taxonomy" id="522889"/>
    <lineage>
        <taxon>Bacteria</taxon>
        <taxon>Pseudomonadati</taxon>
        <taxon>Pseudomonadota</taxon>
        <taxon>Betaproteobacteria</taxon>
        <taxon>Burkholderiales</taxon>
        <taxon>Sphaerotilaceae</taxon>
        <taxon>Sphaerotilus</taxon>
    </lineage>
</organism>
<evidence type="ECO:0000256" key="1">
    <source>
        <dbReference type="ARBA" id="ARBA00004651"/>
    </source>
</evidence>
<dbReference type="InterPro" id="IPR000515">
    <property type="entry name" value="MetI-like"/>
</dbReference>
<feature type="transmembrane region" description="Helical" evidence="7">
    <location>
        <begin position="442"/>
        <end position="465"/>
    </location>
</feature>
<dbReference type="Gene3D" id="1.10.3720.10">
    <property type="entry name" value="MetI-like"/>
    <property type="match status" value="2"/>
</dbReference>
<sequence length="573" mass="59942">MAAALRALSAPSPVAWRLARWAARGAGIGLVALPLGLALAVALSEAGQPAAWQALRDDPQTGPALRSSLVSGLGSTLIATALSLWLTTCLWAHPRWTALQRRLPAMLAVPHAALAIGLLLLWMPGGWIARLLAPLAGWDVPPDWTTVNDPHALALTLALVLKETPFLLWTIAALLARPDVAPRLRQQLALGRSLGYTPAQVWWRVVWPGWGGALVWPVAAVAAYGLTVVDMALVLGPGAPPTLAVLAWQWLLDADPLRNAQGAAAACVLVGVMAVGAGVGLALWRVLRPVRQAWSVRGPRHSVIPAQAGTHARNGRWRSWVPACAGMTEGGLAALWLAAGLALVVASVSGVWRFPALWPTVWTLAAWTQVGAAAGTLWTTLAVALVASALSVALVVLWLEATPPAWDRAATAVALVPVVVPGLLLMVGVYRIALALRLDGTFAGLALVHAWMALPYVLVTLLPAWRRFDPRHAWVAQTLGRSRLALAWQVKGPLLAAPLASALAVGFAVSVGQYLPTLFIGAGRLATVTTEAVTLSAGGQRATGAAFAVLQALLPLLGFALAGMVGRAQAVRP</sequence>
<evidence type="ECO:0000256" key="4">
    <source>
        <dbReference type="ARBA" id="ARBA00022692"/>
    </source>
</evidence>